<sequence>MITTPNLIDSKFYELKNGTHSIISEQEEFKSILLKLWIQISKSFNEDFEEILQLGINSDIQDIMNAILIIEEARLEQIKSDRLQIQLLENEIKAIKLQINTNSQNDELKEAQKQYRELSELVISLKQLIEQKDRSILEQTQINKKLQDEINLLTSKINNLSLTLIQSKEDKIQYMEQSQKQIKQMMDKDLQQTKIIQILQIQKIELENNLKKFNQRNSIETSNHQVSQIQREEDQARILSCSPRTTHIDFSKIVLQSLQNKKAEMVSGQSLSQIPYRFGK</sequence>
<reference evidence="2" key="1">
    <citation type="submission" date="2021-01" db="EMBL/GenBank/DDBJ databases">
        <authorList>
            <consortium name="Genoscope - CEA"/>
            <person name="William W."/>
        </authorList>
    </citation>
    <scope>NUCLEOTIDE SEQUENCE</scope>
</reference>
<feature type="coiled-coil region" evidence="1">
    <location>
        <begin position="78"/>
        <end position="163"/>
    </location>
</feature>
<keyword evidence="3" id="KW-1185">Reference proteome</keyword>
<dbReference type="OrthoDB" id="306462at2759"/>
<keyword evidence="1" id="KW-0175">Coiled coil</keyword>
<evidence type="ECO:0000256" key="1">
    <source>
        <dbReference type="SAM" id="Coils"/>
    </source>
</evidence>
<dbReference type="EMBL" id="CAJJDN010000072">
    <property type="protein sequence ID" value="CAD8099836.1"/>
    <property type="molecule type" value="Genomic_DNA"/>
</dbReference>
<gene>
    <name evidence="2" type="ORF">PSON_ATCC_30995.1.T0720223</name>
</gene>
<comment type="caution">
    <text evidence="2">The sequence shown here is derived from an EMBL/GenBank/DDBJ whole genome shotgun (WGS) entry which is preliminary data.</text>
</comment>
<proteinExistence type="predicted"/>
<protein>
    <submittedName>
        <fullName evidence="2">Uncharacterized protein</fullName>
    </submittedName>
</protein>
<dbReference type="Proteomes" id="UP000692954">
    <property type="component" value="Unassembled WGS sequence"/>
</dbReference>
<dbReference type="AlphaFoldDB" id="A0A8S1P9J6"/>
<evidence type="ECO:0000313" key="2">
    <source>
        <dbReference type="EMBL" id="CAD8099836.1"/>
    </source>
</evidence>
<name>A0A8S1P9J6_9CILI</name>
<accession>A0A8S1P9J6</accession>
<organism evidence="2 3">
    <name type="scientific">Paramecium sonneborni</name>
    <dbReference type="NCBI Taxonomy" id="65129"/>
    <lineage>
        <taxon>Eukaryota</taxon>
        <taxon>Sar</taxon>
        <taxon>Alveolata</taxon>
        <taxon>Ciliophora</taxon>
        <taxon>Intramacronucleata</taxon>
        <taxon>Oligohymenophorea</taxon>
        <taxon>Peniculida</taxon>
        <taxon>Parameciidae</taxon>
        <taxon>Paramecium</taxon>
    </lineage>
</organism>
<evidence type="ECO:0000313" key="3">
    <source>
        <dbReference type="Proteomes" id="UP000692954"/>
    </source>
</evidence>